<gene>
    <name evidence="1" type="ORF">MOVS_05170</name>
    <name evidence="2" type="ORF">NCTC11227_01086</name>
</gene>
<name>A0A378PKZ7_9GAMM</name>
<dbReference type="EMBL" id="UGPW01000001">
    <property type="protein sequence ID" value="STY87087.1"/>
    <property type="molecule type" value="Genomic_DNA"/>
</dbReference>
<reference evidence="1 3" key="1">
    <citation type="submission" date="2015-04" db="EMBL/GenBank/DDBJ databases">
        <authorList>
            <person name="Calcutt M.J."/>
            <person name="Foecking M.F."/>
        </authorList>
    </citation>
    <scope>NUCLEOTIDE SEQUENCE [LARGE SCALE GENOMIC DNA]</scope>
    <source>
        <strain evidence="1 3">199/55</strain>
    </source>
</reference>
<organism evidence="2 4">
    <name type="scientific">Moraxella ovis</name>
    <dbReference type="NCBI Taxonomy" id="29433"/>
    <lineage>
        <taxon>Bacteria</taxon>
        <taxon>Pseudomonadati</taxon>
        <taxon>Pseudomonadota</taxon>
        <taxon>Gammaproteobacteria</taxon>
        <taxon>Moraxellales</taxon>
        <taxon>Moraxellaceae</taxon>
        <taxon>Moraxella</taxon>
    </lineage>
</organism>
<dbReference type="EMBL" id="CP011158">
    <property type="protein sequence ID" value="ANB91469.1"/>
    <property type="molecule type" value="Genomic_DNA"/>
</dbReference>
<dbReference type="AlphaFoldDB" id="A0A378PKZ7"/>
<dbReference type="Proteomes" id="UP000076765">
    <property type="component" value="Chromosome"/>
</dbReference>
<dbReference type="Proteomes" id="UP000255102">
    <property type="component" value="Unassembled WGS sequence"/>
</dbReference>
<protein>
    <submittedName>
        <fullName evidence="2">Uncharacterized protein</fullName>
    </submittedName>
</protein>
<accession>A0A378PKZ7</accession>
<reference evidence="2 4" key="2">
    <citation type="submission" date="2018-06" db="EMBL/GenBank/DDBJ databases">
        <authorList>
            <consortium name="Pathogen Informatics"/>
            <person name="Doyle S."/>
        </authorList>
    </citation>
    <scope>NUCLEOTIDE SEQUENCE [LARGE SCALE GENOMIC DNA]</scope>
    <source>
        <strain evidence="2 4">NCTC11227</strain>
    </source>
</reference>
<dbReference type="STRING" id="29433.MOVS_05170"/>
<evidence type="ECO:0000313" key="4">
    <source>
        <dbReference type="Proteomes" id="UP000255102"/>
    </source>
</evidence>
<dbReference type="InterPro" id="IPR053913">
    <property type="entry name" value="NADAR-DarT1"/>
</dbReference>
<dbReference type="RefSeq" id="WP_063514047.1">
    <property type="nucleotide sequence ID" value="NZ_CP011158.1"/>
</dbReference>
<proteinExistence type="predicted"/>
<evidence type="ECO:0000313" key="2">
    <source>
        <dbReference type="EMBL" id="STY87087.1"/>
    </source>
</evidence>
<evidence type="ECO:0000313" key="1">
    <source>
        <dbReference type="EMBL" id="ANB91469.1"/>
    </source>
</evidence>
<dbReference type="KEGG" id="moi:MOVS_05170"/>
<keyword evidence="3" id="KW-1185">Reference proteome</keyword>
<dbReference type="Pfam" id="PF22397">
    <property type="entry name" value="NADAR-DarT1"/>
    <property type="match status" value="1"/>
</dbReference>
<sequence length="231" mass="26826">MAQRPVFIPNQGDYLVETSMVDFIYHTGFAISQKQKSIQSLHQSIKDNFGLNRVLEVSSKSLDELGVQLSAFNLMIKDKSGLSYSVECAFQSSKVFELGQYQDLLYKTSREAKKDERLKTSGKLLGFNFYGNVWELEPVTAFYDWLYINALNQNKKYHDELLSYQAFTDIEFNPKKSINCQAYSVAMFVSLYKNNMLDVLKDKQAFINLYKQYQISNTIKEHKELKELSLF</sequence>
<evidence type="ECO:0000313" key="3">
    <source>
        <dbReference type="Proteomes" id="UP000076765"/>
    </source>
</evidence>